<name>A0A4C1SZK0_EUMVA</name>
<gene>
    <name evidence="1" type="ORF">EVAR_92634_1</name>
</gene>
<keyword evidence="2" id="KW-1185">Reference proteome</keyword>
<proteinExistence type="predicted"/>
<protein>
    <submittedName>
        <fullName evidence="1">Uncharacterized protein</fullName>
    </submittedName>
</protein>
<evidence type="ECO:0000313" key="1">
    <source>
        <dbReference type="EMBL" id="GBP06677.1"/>
    </source>
</evidence>
<sequence>MRRVRVQSICNANGCGRARARRGRGAGAAIVPHKNISNVATPGGRFNIPNAFCVSFFFFLPFSGDHGAVDGRSVAKPRADVTEIGQERSDVVTCSRRRDTLMHRAICIKEEIGRSALQMALSLCT</sequence>
<dbReference type="Proteomes" id="UP000299102">
    <property type="component" value="Unassembled WGS sequence"/>
</dbReference>
<comment type="caution">
    <text evidence="1">The sequence shown here is derived from an EMBL/GenBank/DDBJ whole genome shotgun (WGS) entry which is preliminary data.</text>
</comment>
<reference evidence="1 2" key="1">
    <citation type="journal article" date="2019" name="Commun. Biol.">
        <title>The bagworm genome reveals a unique fibroin gene that provides high tensile strength.</title>
        <authorList>
            <person name="Kono N."/>
            <person name="Nakamura H."/>
            <person name="Ohtoshi R."/>
            <person name="Tomita M."/>
            <person name="Numata K."/>
            <person name="Arakawa K."/>
        </authorList>
    </citation>
    <scope>NUCLEOTIDE SEQUENCE [LARGE SCALE GENOMIC DNA]</scope>
</reference>
<dbReference type="EMBL" id="BGZK01000023">
    <property type="protein sequence ID" value="GBP06677.1"/>
    <property type="molecule type" value="Genomic_DNA"/>
</dbReference>
<organism evidence="1 2">
    <name type="scientific">Eumeta variegata</name>
    <name type="common">Bagworm moth</name>
    <name type="synonym">Eumeta japonica</name>
    <dbReference type="NCBI Taxonomy" id="151549"/>
    <lineage>
        <taxon>Eukaryota</taxon>
        <taxon>Metazoa</taxon>
        <taxon>Ecdysozoa</taxon>
        <taxon>Arthropoda</taxon>
        <taxon>Hexapoda</taxon>
        <taxon>Insecta</taxon>
        <taxon>Pterygota</taxon>
        <taxon>Neoptera</taxon>
        <taxon>Endopterygota</taxon>
        <taxon>Lepidoptera</taxon>
        <taxon>Glossata</taxon>
        <taxon>Ditrysia</taxon>
        <taxon>Tineoidea</taxon>
        <taxon>Psychidae</taxon>
        <taxon>Oiketicinae</taxon>
        <taxon>Eumeta</taxon>
    </lineage>
</organism>
<evidence type="ECO:0000313" key="2">
    <source>
        <dbReference type="Proteomes" id="UP000299102"/>
    </source>
</evidence>
<accession>A0A4C1SZK0</accession>
<dbReference type="AlphaFoldDB" id="A0A4C1SZK0"/>